<evidence type="ECO:0000256" key="1">
    <source>
        <dbReference type="SAM" id="SignalP"/>
    </source>
</evidence>
<organism evidence="2 3">
    <name type="scientific">Persicobacter diffluens</name>
    <dbReference type="NCBI Taxonomy" id="981"/>
    <lineage>
        <taxon>Bacteria</taxon>
        <taxon>Pseudomonadati</taxon>
        <taxon>Bacteroidota</taxon>
        <taxon>Cytophagia</taxon>
        <taxon>Cytophagales</taxon>
        <taxon>Persicobacteraceae</taxon>
        <taxon>Persicobacter</taxon>
    </lineage>
</organism>
<name>A0AAN5AIK6_9BACT</name>
<dbReference type="PROSITE" id="PS51257">
    <property type="entry name" value="PROKAR_LIPOPROTEIN"/>
    <property type="match status" value="1"/>
</dbReference>
<proteinExistence type="predicted"/>
<evidence type="ECO:0000313" key="2">
    <source>
        <dbReference type="EMBL" id="GJM59994.1"/>
    </source>
</evidence>
<dbReference type="RefSeq" id="WP_338235887.1">
    <property type="nucleotide sequence ID" value="NZ_BQKE01000001.1"/>
</dbReference>
<keyword evidence="3" id="KW-1185">Reference proteome</keyword>
<dbReference type="Proteomes" id="UP001310022">
    <property type="component" value="Unassembled WGS sequence"/>
</dbReference>
<feature type="signal peptide" evidence="1">
    <location>
        <begin position="1"/>
        <end position="21"/>
    </location>
</feature>
<evidence type="ECO:0008006" key="4">
    <source>
        <dbReference type="Google" id="ProtNLM"/>
    </source>
</evidence>
<keyword evidence="1" id="KW-0732">Signal</keyword>
<gene>
    <name evidence="2" type="ORF">PEDI_05460</name>
</gene>
<sequence length="163" mass="18164">MKNLLYLLGICVLLFTFSCSDDDALVSPQTSGDSKDSPEADFARAIHGDWTLNAQSDLNNLFSDLELSILCSSPRTASGKIYANNVPEGLDLGTDWEYVNGTYYTIKLSGENANVIYPQIIFVDESGNPQIPNNQSKILVRFRVENADDPRYYGTHELEFIAR</sequence>
<accession>A0AAN5AIK6</accession>
<reference evidence="2 3" key="1">
    <citation type="submission" date="2021-12" db="EMBL/GenBank/DDBJ databases">
        <title>Genome sequencing of bacteria with rrn-lacking chromosome and rrn-plasmid.</title>
        <authorList>
            <person name="Anda M."/>
            <person name="Iwasaki W."/>
        </authorList>
    </citation>
    <scope>NUCLEOTIDE SEQUENCE [LARGE SCALE GENOMIC DNA]</scope>
    <source>
        <strain evidence="2 3">NBRC 15940</strain>
    </source>
</reference>
<dbReference type="EMBL" id="BQKE01000001">
    <property type="protein sequence ID" value="GJM59994.1"/>
    <property type="molecule type" value="Genomic_DNA"/>
</dbReference>
<evidence type="ECO:0000313" key="3">
    <source>
        <dbReference type="Proteomes" id="UP001310022"/>
    </source>
</evidence>
<dbReference type="AlphaFoldDB" id="A0AAN5AIK6"/>
<protein>
    <recommendedName>
        <fullName evidence="4">Lipocalin-like domain-containing protein</fullName>
    </recommendedName>
</protein>
<comment type="caution">
    <text evidence="2">The sequence shown here is derived from an EMBL/GenBank/DDBJ whole genome shotgun (WGS) entry which is preliminary data.</text>
</comment>
<feature type="chain" id="PRO_5042923104" description="Lipocalin-like domain-containing protein" evidence="1">
    <location>
        <begin position="22"/>
        <end position="163"/>
    </location>
</feature>